<evidence type="ECO:0000313" key="2">
    <source>
        <dbReference type="Proteomes" id="UP000805649"/>
    </source>
</evidence>
<name>A0ACC3YM94_COLTU</name>
<proteinExistence type="predicted"/>
<gene>
    <name evidence="1" type="ORF">CTRU02_211971</name>
</gene>
<evidence type="ECO:0000313" key="1">
    <source>
        <dbReference type="EMBL" id="KAL0933008.1"/>
    </source>
</evidence>
<organism evidence="1 2">
    <name type="scientific">Colletotrichum truncatum</name>
    <name type="common">Anthracnose fungus</name>
    <name type="synonym">Colletotrichum capsici</name>
    <dbReference type="NCBI Taxonomy" id="5467"/>
    <lineage>
        <taxon>Eukaryota</taxon>
        <taxon>Fungi</taxon>
        <taxon>Dikarya</taxon>
        <taxon>Ascomycota</taxon>
        <taxon>Pezizomycotina</taxon>
        <taxon>Sordariomycetes</taxon>
        <taxon>Hypocreomycetidae</taxon>
        <taxon>Glomerellales</taxon>
        <taxon>Glomerellaceae</taxon>
        <taxon>Colletotrichum</taxon>
        <taxon>Colletotrichum truncatum species complex</taxon>
    </lineage>
</organism>
<sequence length="526" mass="59475">MPDFRGLNVSVVLGPRERPLPELPHPESSSVRLCGPRPYSLKSSPSSSLQSTPEKCKPTTSVYIPSSPGAQFHIRYAINKPQCNAEYMYFNMEMNGRAVASWGTKSQNVPSQVVSHALYEPDNKWHYRESGMTFKREGVEKRYFYFTPRFEETSAAMDGGLIELQVFRSTGRRKRSIELTGFRSQNAYGITFPTGGLMESPQDLTYYNWLLIDSINSPYATFRFFYRNWIHLKALNLVPETYCNELGDASRIKEKTPQNNPKMPVDEMFNNMAPFNFESDAGSVFEGNIKMYHSEREGLVHYNHGPYRIAMPPRTIPPPATRSILPKPSKLARNKKQDLHPRRPLPVLPATVPSRRSSSLEFARAPSVTPSLLQYVDESGSADEIELGVAKKVLLPSIFMKLSGNDTPTYSSSVSPTKPPLSLDCNRMSPSLHDSDALGNFGQDCPSITGIQIERQFTEYTDMKFSTNTSGHEMTKFPNSLNNSSILEAEWFRRKPSPLRWGQRRGNMNKRSFQTSGGWFGTLPED</sequence>
<dbReference type="Proteomes" id="UP000805649">
    <property type="component" value="Unassembled WGS sequence"/>
</dbReference>
<protein>
    <submittedName>
        <fullName evidence="1">Uncharacterized protein</fullName>
    </submittedName>
</protein>
<comment type="caution">
    <text evidence="1">The sequence shown here is derived from an EMBL/GenBank/DDBJ whole genome shotgun (WGS) entry which is preliminary data.</text>
</comment>
<accession>A0ACC3YM94</accession>
<dbReference type="EMBL" id="VUJX02000008">
    <property type="protein sequence ID" value="KAL0933008.1"/>
    <property type="molecule type" value="Genomic_DNA"/>
</dbReference>
<keyword evidence="2" id="KW-1185">Reference proteome</keyword>
<reference evidence="1 2" key="1">
    <citation type="journal article" date="2020" name="Phytopathology">
        <title>Genome Sequence Resources of Colletotrichum truncatum, C. plurivorum, C. musicola, and C. sojae: Four Species Pathogenic to Soybean (Glycine max).</title>
        <authorList>
            <person name="Rogerio F."/>
            <person name="Boufleur T.R."/>
            <person name="Ciampi-Guillardi M."/>
            <person name="Sukno S.A."/>
            <person name="Thon M.R."/>
            <person name="Massola Junior N.S."/>
            <person name="Baroncelli R."/>
        </authorList>
    </citation>
    <scope>NUCLEOTIDE SEQUENCE [LARGE SCALE GENOMIC DNA]</scope>
    <source>
        <strain evidence="1 2">CMES1059</strain>
    </source>
</reference>